<keyword evidence="7" id="KW-1185">Reference proteome</keyword>
<keyword evidence="4" id="KW-0472">Membrane</keyword>
<dbReference type="Pfam" id="PF02466">
    <property type="entry name" value="Tim17"/>
    <property type="match status" value="1"/>
</dbReference>
<gene>
    <name evidence="6" type="ORF">Cni_G11278</name>
</gene>
<evidence type="ECO:0000313" key="7">
    <source>
        <dbReference type="Proteomes" id="UP001327560"/>
    </source>
</evidence>
<dbReference type="PANTHER" id="PTHR14110:SF1">
    <property type="entry name" value="CHLOROPLASTIC IMPORT INNER MEMBRANE TRANSLOCASE SUBUNIT TIM22-2-RELATED"/>
    <property type="match status" value="1"/>
</dbReference>
<dbReference type="GO" id="GO:0045036">
    <property type="term" value="P:protein targeting to chloroplast"/>
    <property type="evidence" value="ECO:0007669"/>
    <property type="project" value="TreeGrafter"/>
</dbReference>
<organism evidence="6 7">
    <name type="scientific">Canna indica</name>
    <name type="common">Indian-shot</name>
    <dbReference type="NCBI Taxonomy" id="4628"/>
    <lineage>
        <taxon>Eukaryota</taxon>
        <taxon>Viridiplantae</taxon>
        <taxon>Streptophyta</taxon>
        <taxon>Embryophyta</taxon>
        <taxon>Tracheophyta</taxon>
        <taxon>Spermatophyta</taxon>
        <taxon>Magnoliopsida</taxon>
        <taxon>Liliopsida</taxon>
        <taxon>Zingiberales</taxon>
        <taxon>Cannaceae</taxon>
        <taxon>Canna</taxon>
    </lineage>
</organism>
<evidence type="ECO:0000256" key="4">
    <source>
        <dbReference type="ARBA" id="ARBA00023136"/>
    </source>
</evidence>
<dbReference type="GO" id="GO:0045039">
    <property type="term" value="P:protein insertion into mitochondrial inner membrane"/>
    <property type="evidence" value="ECO:0007669"/>
    <property type="project" value="InterPro"/>
</dbReference>
<dbReference type="GO" id="GO:0009941">
    <property type="term" value="C:chloroplast envelope"/>
    <property type="evidence" value="ECO:0007669"/>
    <property type="project" value="TreeGrafter"/>
</dbReference>
<dbReference type="GO" id="GO:0042721">
    <property type="term" value="C:TIM22 mitochondrial import inner membrane insertion complex"/>
    <property type="evidence" value="ECO:0007669"/>
    <property type="project" value="InterPro"/>
</dbReference>
<evidence type="ECO:0000256" key="1">
    <source>
        <dbReference type="ARBA" id="ARBA00004141"/>
    </source>
</evidence>
<evidence type="ECO:0000256" key="3">
    <source>
        <dbReference type="ARBA" id="ARBA00022989"/>
    </source>
</evidence>
<accession>A0AAQ3K6C0</accession>
<dbReference type="Proteomes" id="UP001327560">
    <property type="component" value="Chromosome 3"/>
</dbReference>
<dbReference type="PANTHER" id="PTHR14110">
    <property type="entry name" value="MITOCHONDRIAL IMPORT INNER MEMBRANE TRANSLOCASE SUBUNIT TIM22"/>
    <property type="match status" value="1"/>
</dbReference>
<feature type="region of interest" description="Disordered" evidence="5">
    <location>
        <begin position="1"/>
        <end position="37"/>
    </location>
</feature>
<evidence type="ECO:0000256" key="2">
    <source>
        <dbReference type="ARBA" id="ARBA00022692"/>
    </source>
</evidence>
<feature type="compositionally biased region" description="Acidic residues" evidence="5">
    <location>
        <begin position="10"/>
        <end position="22"/>
    </location>
</feature>
<keyword evidence="3" id="KW-1133">Transmembrane helix</keyword>
<dbReference type="InterPro" id="IPR039175">
    <property type="entry name" value="TIM22"/>
</dbReference>
<reference evidence="6 7" key="1">
    <citation type="submission" date="2023-10" db="EMBL/GenBank/DDBJ databases">
        <title>Chromosome-scale genome assembly provides insights into flower coloration mechanisms of Canna indica.</title>
        <authorList>
            <person name="Li C."/>
        </authorList>
    </citation>
    <scope>NUCLEOTIDE SEQUENCE [LARGE SCALE GENOMIC DNA]</scope>
    <source>
        <tissue evidence="6">Flower</tissue>
    </source>
</reference>
<dbReference type="AlphaFoldDB" id="A0AAQ3K6C0"/>
<keyword evidence="2" id="KW-0812">Transmembrane</keyword>
<comment type="subcellular location">
    <subcellularLocation>
        <location evidence="1">Membrane</location>
        <topology evidence="1">Multi-pass membrane protein</topology>
    </subcellularLocation>
</comment>
<dbReference type="EMBL" id="CP136892">
    <property type="protein sequence ID" value="WOL02559.1"/>
    <property type="molecule type" value="Genomic_DNA"/>
</dbReference>
<evidence type="ECO:0000256" key="5">
    <source>
        <dbReference type="SAM" id="MobiDB-lite"/>
    </source>
</evidence>
<dbReference type="GO" id="GO:0008320">
    <property type="term" value="F:protein transmembrane transporter activity"/>
    <property type="evidence" value="ECO:0007669"/>
    <property type="project" value="TreeGrafter"/>
</dbReference>
<name>A0AAQ3K6C0_9LILI</name>
<sequence>MAKRATDLPPESETDDGEEEEDYRGGGSTKPEIKPSGAVVSGPPIVCLMRFAVDSTAGALMGSAIGFGTGLIKKRGLRGSFSDVGSSAKTFAVLSGVHSLVTCLLKRLRGKDDAINASIAGCCTGLAFSLPGAPGAVLQSCLSFGAFSFLIEGFNKKQDALALGHLVGRSSIGAPEDVLPPFTLPIPQQFLEGFSSFCKSLPKSTRITNN</sequence>
<evidence type="ECO:0000313" key="6">
    <source>
        <dbReference type="EMBL" id="WOL02559.1"/>
    </source>
</evidence>
<protein>
    <submittedName>
        <fullName evidence="6">Uncharacterized protein</fullName>
    </submittedName>
</protein>
<proteinExistence type="predicted"/>